<accession>A0ABY6Z557</accession>
<evidence type="ECO:0000256" key="1">
    <source>
        <dbReference type="ARBA" id="ARBA00022475"/>
    </source>
</evidence>
<evidence type="ECO:0000256" key="2">
    <source>
        <dbReference type="ARBA" id="ARBA00022729"/>
    </source>
</evidence>
<sequence length="328" mass="34823">MRLKTAGMLTGLAATGFVLSQVATATSVMAAPSVAQSPTHIYIDGTNVSNPVHVVAMDPWGDNKTSWVPIFYLQQALSKAVVQTKWNGSDLTIIPPASWTIQPNNLKTRQELKNGEMDFIVGNNQYEIAPKLVEKDPSSGVSTTYVPVYYADQALSKALGMEAAWDGLNWSINTQSTILPTSVVANVMDATTEVGQPTVHFGTPSNQVTVATGQGKDTISAVVGLRSPSGDGTGQLVFFFHNKQFIGLNANVEAIRILSVKPDGQGRIQVTYANYASSDPMVKPSLPPQTVTYTWNGSTMTPSATLDAGVTFPTQVTAPAPTVSSSLS</sequence>
<keyword evidence="1" id="KW-1003">Cell membrane</keyword>
<evidence type="ECO:0000313" key="7">
    <source>
        <dbReference type="EMBL" id="WAH37792.1"/>
    </source>
</evidence>
<feature type="chain" id="PRO_5047155229" evidence="6">
    <location>
        <begin position="31"/>
        <end position="328"/>
    </location>
</feature>
<organism evidence="7 8">
    <name type="scientific">Alicyclobacillus dauci</name>
    <dbReference type="NCBI Taxonomy" id="1475485"/>
    <lineage>
        <taxon>Bacteria</taxon>
        <taxon>Bacillati</taxon>
        <taxon>Bacillota</taxon>
        <taxon>Bacilli</taxon>
        <taxon>Bacillales</taxon>
        <taxon>Alicyclobacillaceae</taxon>
        <taxon>Alicyclobacillus</taxon>
    </lineage>
</organism>
<dbReference type="Pfam" id="PF14041">
    <property type="entry name" value="Lipoprotein_21"/>
    <property type="match status" value="1"/>
</dbReference>
<proteinExistence type="predicted"/>
<dbReference type="EMBL" id="CP104064">
    <property type="protein sequence ID" value="WAH37792.1"/>
    <property type="molecule type" value="Genomic_DNA"/>
</dbReference>
<dbReference type="RefSeq" id="WP_268045316.1">
    <property type="nucleotide sequence ID" value="NZ_CP104064.1"/>
</dbReference>
<protein>
    <submittedName>
        <fullName evidence="7">LppP/LprE family lipoprotein</fullName>
    </submittedName>
</protein>
<evidence type="ECO:0000256" key="4">
    <source>
        <dbReference type="ARBA" id="ARBA00023139"/>
    </source>
</evidence>
<evidence type="ECO:0000256" key="3">
    <source>
        <dbReference type="ARBA" id="ARBA00023136"/>
    </source>
</evidence>
<dbReference type="InterPro" id="IPR025971">
    <property type="entry name" value="LppP/LprE"/>
</dbReference>
<keyword evidence="4" id="KW-0564">Palmitate</keyword>
<reference evidence="7" key="1">
    <citation type="submission" date="2022-08" db="EMBL/GenBank/DDBJ databases">
        <title>Alicyclobacillus dauci DSM2870, complete genome.</title>
        <authorList>
            <person name="Wang Q."/>
            <person name="Cai R."/>
            <person name="Wang Z."/>
        </authorList>
    </citation>
    <scope>NUCLEOTIDE SEQUENCE</scope>
    <source>
        <strain evidence="7">DSM 28700</strain>
    </source>
</reference>
<feature type="signal peptide" evidence="6">
    <location>
        <begin position="1"/>
        <end position="30"/>
    </location>
</feature>
<evidence type="ECO:0000313" key="8">
    <source>
        <dbReference type="Proteomes" id="UP001164803"/>
    </source>
</evidence>
<evidence type="ECO:0000256" key="5">
    <source>
        <dbReference type="ARBA" id="ARBA00023288"/>
    </source>
</evidence>
<evidence type="ECO:0000256" key="6">
    <source>
        <dbReference type="SAM" id="SignalP"/>
    </source>
</evidence>
<gene>
    <name evidence="7" type="ORF">NZD86_04615</name>
</gene>
<keyword evidence="3" id="KW-0472">Membrane</keyword>
<name>A0ABY6Z557_9BACL</name>
<dbReference type="Proteomes" id="UP001164803">
    <property type="component" value="Chromosome"/>
</dbReference>
<keyword evidence="5 7" id="KW-0449">Lipoprotein</keyword>
<keyword evidence="2 6" id="KW-0732">Signal</keyword>
<keyword evidence="8" id="KW-1185">Reference proteome</keyword>